<dbReference type="InterPro" id="IPR051531">
    <property type="entry name" value="N-acetyltransferase"/>
</dbReference>
<dbReference type="Pfam" id="PF13302">
    <property type="entry name" value="Acetyltransf_3"/>
    <property type="match status" value="1"/>
</dbReference>
<dbReference type="InterPro" id="IPR000182">
    <property type="entry name" value="GNAT_dom"/>
</dbReference>
<dbReference type="RefSeq" id="WP_121161341.1">
    <property type="nucleotide sequence ID" value="NZ_RBKT01000001.1"/>
</dbReference>
<dbReference type="OrthoDB" id="9132139at2"/>
<dbReference type="GO" id="GO:0016747">
    <property type="term" value="F:acyltransferase activity, transferring groups other than amino-acyl groups"/>
    <property type="evidence" value="ECO:0007669"/>
    <property type="project" value="InterPro"/>
</dbReference>
<protein>
    <submittedName>
        <fullName evidence="2">RimJ/RimL family protein N-acetyltransferase</fullName>
    </submittedName>
</protein>
<comment type="caution">
    <text evidence="2">The sequence shown here is derived from an EMBL/GenBank/DDBJ whole genome shotgun (WGS) entry which is preliminary data.</text>
</comment>
<gene>
    <name evidence="2" type="ORF">BDK92_7714</name>
</gene>
<dbReference type="InterPro" id="IPR016181">
    <property type="entry name" value="Acyl_CoA_acyltransferase"/>
</dbReference>
<keyword evidence="2" id="KW-0808">Transferase</keyword>
<dbReference type="PANTHER" id="PTHR43792">
    <property type="entry name" value="GNAT FAMILY, PUTATIVE (AFU_ORTHOLOGUE AFUA_3G00765)-RELATED-RELATED"/>
    <property type="match status" value="1"/>
</dbReference>
<evidence type="ECO:0000313" key="2">
    <source>
        <dbReference type="EMBL" id="RKR93193.1"/>
    </source>
</evidence>
<name>A0A495JVY7_9ACTN</name>
<dbReference type="PANTHER" id="PTHR43792:SF1">
    <property type="entry name" value="N-ACETYLTRANSFERASE DOMAIN-CONTAINING PROTEIN"/>
    <property type="match status" value="1"/>
</dbReference>
<dbReference type="EMBL" id="RBKT01000001">
    <property type="protein sequence ID" value="RKR93193.1"/>
    <property type="molecule type" value="Genomic_DNA"/>
</dbReference>
<dbReference type="Proteomes" id="UP000277671">
    <property type="component" value="Unassembled WGS sequence"/>
</dbReference>
<evidence type="ECO:0000259" key="1">
    <source>
        <dbReference type="PROSITE" id="PS51186"/>
    </source>
</evidence>
<accession>A0A495JVY7</accession>
<dbReference type="PROSITE" id="PS51186">
    <property type="entry name" value="GNAT"/>
    <property type="match status" value="1"/>
</dbReference>
<sequence length="197" mass="22350">MLRPDYPIKTGRLLLRPFEERDLADLHALTSDPEVVRYLYWEVHDEAGTRDALSRQMAQGELTGEGQRLVLAVQLRATGQVIGQVVLKWVSVAHHQGELGFVFNRAFHGKGYAREAAEVGLRLGFEELGLHRVTAACDVLNEPSWRLMERLGMRREAHFVEDEIFKGQWGEQLIYAILAREWRSRNASRPASSATTG</sequence>
<proteinExistence type="predicted"/>
<dbReference type="Gene3D" id="3.40.630.30">
    <property type="match status" value="1"/>
</dbReference>
<feature type="domain" description="N-acetyltransferase" evidence="1">
    <location>
        <begin position="13"/>
        <end position="180"/>
    </location>
</feature>
<organism evidence="2 3">
    <name type="scientific">Micromonospora pisi</name>
    <dbReference type="NCBI Taxonomy" id="589240"/>
    <lineage>
        <taxon>Bacteria</taxon>
        <taxon>Bacillati</taxon>
        <taxon>Actinomycetota</taxon>
        <taxon>Actinomycetes</taxon>
        <taxon>Micromonosporales</taxon>
        <taxon>Micromonosporaceae</taxon>
        <taxon>Micromonospora</taxon>
    </lineage>
</organism>
<dbReference type="AlphaFoldDB" id="A0A495JVY7"/>
<dbReference type="SUPFAM" id="SSF55729">
    <property type="entry name" value="Acyl-CoA N-acyltransferases (Nat)"/>
    <property type="match status" value="1"/>
</dbReference>
<evidence type="ECO:0000313" key="3">
    <source>
        <dbReference type="Proteomes" id="UP000277671"/>
    </source>
</evidence>
<keyword evidence="3" id="KW-1185">Reference proteome</keyword>
<reference evidence="2 3" key="1">
    <citation type="submission" date="2018-10" db="EMBL/GenBank/DDBJ databases">
        <title>Sequencing the genomes of 1000 actinobacteria strains.</title>
        <authorList>
            <person name="Klenk H.-P."/>
        </authorList>
    </citation>
    <scope>NUCLEOTIDE SEQUENCE [LARGE SCALE GENOMIC DNA]</scope>
    <source>
        <strain evidence="2 3">DSM 45175</strain>
    </source>
</reference>